<reference evidence="1" key="1">
    <citation type="submission" date="2021-01" db="EMBL/GenBank/DDBJ databases">
        <title>Phytophthora aleatoria, a newly-described species from Pinus radiata is distinct from Phytophthora cactorum isolates based on comparative genomics.</title>
        <authorList>
            <person name="Mcdougal R."/>
            <person name="Panda P."/>
            <person name="Williams N."/>
            <person name="Studholme D.J."/>
        </authorList>
    </citation>
    <scope>NUCLEOTIDE SEQUENCE</scope>
    <source>
        <strain evidence="1">NZFS 4037</strain>
    </source>
</reference>
<comment type="caution">
    <text evidence="1">The sequence shown here is derived from an EMBL/GenBank/DDBJ whole genome shotgun (WGS) entry which is preliminary data.</text>
</comment>
<evidence type="ECO:0000313" key="2">
    <source>
        <dbReference type="Proteomes" id="UP000709295"/>
    </source>
</evidence>
<sequence>MLLPCRHVMYCRLVNDKSAIPVRYIARRWRLSSKLNQPAEEEDAPEDQVSRTSFQVRESAMVASKHPVLSGTTKFKTACRRGTQIADIMSRNRTSVFNEMMTALVKFEEIIKDGAVPFVGRDDHWIDPLSQLSSL</sequence>
<name>A0A8J5M378_9STRA</name>
<keyword evidence="2" id="KW-1185">Reference proteome</keyword>
<evidence type="ECO:0000313" key="1">
    <source>
        <dbReference type="EMBL" id="KAG6949592.1"/>
    </source>
</evidence>
<accession>A0A8J5M378</accession>
<dbReference type="Proteomes" id="UP000709295">
    <property type="component" value="Unassembled WGS sequence"/>
</dbReference>
<dbReference type="AlphaFoldDB" id="A0A8J5M378"/>
<gene>
    <name evidence="1" type="ORF">JG688_00014561</name>
</gene>
<dbReference type="EMBL" id="JAENGY010001404">
    <property type="protein sequence ID" value="KAG6949592.1"/>
    <property type="molecule type" value="Genomic_DNA"/>
</dbReference>
<feature type="non-terminal residue" evidence="1">
    <location>
        <position position="135"/>
    </location>
</feature>
<organism evidence="1 2">
    <name type="scientific">Phytophthora aleatoria</name>
    <dbReference type="NCBI Taxonomy" id="2496075"/>
    <lineage>
        <taxon>Eukaryota</taxon>
        <taxon>Sar</taxon>
        <taxon>Stramenopiles</taxon>
        <taxon>Oomycota</taxon>
        <taxon>Peronosporomycetes</taxon>
        <taxon>Peronosporales</taxon>
        <taxon>Peronosporaceae</taxon>
        <taxon>Phytophthora</taxon>
    </lineage>
</organism>
<protein>
    <submittedName>
        <fullName evidence="1">Uncharacterized protein</fullName>
    </submittedName>
</protein>
<proteinExistence type="predicted"/>